<dbReference type="Pfam" id="PF08659">
    <property type="entry name" value="KR"/>
    <property type="match status" value="1"/>
</dbReference>
<dbReference type="Pfam" id="PF00698">
    <property type="entry name" value="Acyl_transf_1"/>
    <property type="match status" value="1"/>
</dbReference>
<dbReference type="InterPro" id="IPR013154">
    <property type="entry name" value="ADH-like_N"/>
</dbReference>
<dbReference type="InterPro" id="IPR013217">
    <property type="entry name" value="Methyltransf_12"/>
</dbReference>
<keyword evidence="6" id="KW-0511">Multifunctional enzyme</keyword>
<keyword evidence="4" id="KW-0808">Transferase</keyword>
<dbReference type="InterPro" id="IPR042104">
    <property type="entry name" value="PKS_dehydratase_sf"/>
</dbReference>
<dbReference type="InterPro" id="IPR014031">
    <property type="entry name" value="Ketoacyl_synth_C"/>
</dbReference>
<feature type="region of interest" description="N-terminal hotdog fold" evidence="8">
    <location>
        <begin position="892"/>
        <end position="1019"/>
    </location>
</feature>
<proteinExistence type="predicted"/>
<evidence type="ECO:0000259" key="11">
    <source>
        <dbReference type="PROSITE" id="PS52019"/>
    </source>
</evidence>
<dbReference type="InterPro" id="IPR014043">
    <property type="entry name" value="Acyl_transferase_dom"/>
</dbReference>
<dbReference type="InterPro" id="IPR032821">
    <property type="entry name" value="PKS_assoc"/>
</dbReference>
<keyword evidence="7" id="KW-0012">Acyltransferase</keyword>
<dbReference type="GeneID" id="63867169"/>
<dbReference type="Pfam" id="PF16197">
    <property type="entry name" value="KAsynt_C_assoc"/>
    <property type="match status" value="1"/>
</dbReference>
<dbReference type="Pfam" id="PF08240">
    <property type="entry name" value="ADH_N"/>
    <property type="match status" value="1"/>
</dbReference>
<keyword evidence="5" id="KW-0521">NADP</keyword>
<dbReference type="Pfam" id="PF14765">
    <property type="entry name" value="PS-DH"/>
    <property type="match status" value="1"/>
</dbReference>
<dbReference type="PROSITE" id="PS52019">
    <property type="entry name" value="PKS_MFAS_DH"/>
    <property type="match status" value="1"/>
</dbReference>
<dbReference type="SUPFAM" id="SSF47336">
    <property type="entry name" value="ACP-like"/>
    <property type="match status" value="1"/>
</dbReference>
<evidence type="ECO:0000256" key="8">
    <source>
        <dbReference type="PROSITE-ProRule" id="PRU01363"/>
    </source>
</evidence>
<dbReference type="GO" id="GO:0031177">
    <property type="term" value="F:phosphopantetheine binding"/>
    <property type="evidence" value="ECO:0007669"/>
    <property type="project" value="InterPro"/>
</dbReference>
<keyword evidence="13" id="KW-1185">Reference proteome</keyword>
<feature type="domain" description="Carrier" evidence="9">
    <location>
        <begin position="2365"/>
        <end position="2442"/>
    </location>
</feature>
<dbReference type="PANTHER" id="PTHR43775">
    <property type="entry name" value="FATTY ACID SYNTHASE"/>
    <property type="match status" value="1"/>
</dbReference>
<dbReference type="CDD" id="cd00833">
    <property type="entry name" value="PKS"/>
    <property type="match status" value="1"/>
</dbReference>
<dbReference type="InterPro" id="IPR020807">
    <property type="entry name" value="PKS_DH"/>
</dbReference>
<dbReference type="SUPFAM" id="SSF52151">
    <property type="entry name" value="FabD/lysophospholipase-like"/>
    <property type="match status" value="1"/>
</dbReference>
<name>A0A8G1S2H5_9EURO</name>
<evidence type="ECO:0000256" key="6">
    <source>
        <dbReference type="ARBA" id="ARBA00023268"/>
    </source>
</evidence>
<feature type="region of interest" description="C-terminal hotdog fold" evidence="8">
    <location>
        <begin position="1032"/>
        <end position="1176"/>
    </location>
</feature>
<feature type="domain" description="PKS/mFAS DH" evidence="11">
    <location>
        <begin position="892"/>
        <end position="1176"/>
    </location>
</feature>
<dbReference type="SMART" id="SM00825">
    <property type="entry name" value="PKS_KS"/>
    <property type="match status" value="1"/>
</dbReference>
<evidence type="ECO:0000259" key="9">
    <source>
        <dbReference type="PROSITE" id="PS50075"/>
    </source>
</evidence>
<dbReference type="PANTHER" id="PTHR43775:SF49">
    <property type="entry name" value="SYNTHASE, PUTATIVE (JCVI)-RELATED"/>
    <property type="match status" value="1"/>
</dbReference>
<accession>A0A8G1S2H5</accession>
<evidence type="ECO:0000256" key="1">
    <source>
        <dbReference type="ARBA" id="ARBA00022450"/>
    </source>
</evidence>
<sequence>MGPTNDEAEIEGRSAGGDLIAIVGMAMRLPGKVRNAEDFWRLLVEKRSGLCEVPPDRYNSDAFHDPDGKLGTIRAKQGYFLQQVDIRQFDNTVFTTSKKELQRLDPEQRQLLEVVYECFENAGTTSWRGSKVGCYVGVFGEDWLDLNAKETQHMGGYRFTGYGDFVLSNRVSYEFDLHGPSMTVKTGCSSSLVCLDLACKAIRAGDCESALVCGTSLIFSPTMTLALSDQGLLSPTGTCKTFDAAADGYARGEALNAVYIKKASQAMQDGDHIHAIIRGTRVNCDGRTQGMTIPSTTAQEALIRETYQACGLYDVSQTALVECHGTGTPVGDPREAAAVANCFGEKGVIIMSVKPNVGHSEGAAGLTSLIKAVLALQHCQVPPNINFDHPNPDIPFEQARLHVPTELEPWPANRAERISINSFGIGGVNAHAIIDSPKQCGIEPMRFPVGEGRPQESQAKLLLFSAQCRDAVERSVNNHQDYLQGSRASSKDVAYTLANRRIHHSYRAYIVMNPAPPPSLSSVVRIGPVPKVAWVFTGQGAQWPEMGASLINSNATFRHTIRRLDRFLASLPSAPPWNIEEEMRKPEHVSRVYQAEMGHPLTIAVQLGLVDVLQSWGVTPVVVLGHSSGEMAAAYASGAITAEGAIAAATFRGISNERSPRNGLMAAIGLGRGEMSSLLEAGVVIACENSQSSVTISGDALQVEKVVSRVQSERPDVLARVLRVQKAFHSQRHIHQLIHSNDPKIPFYSAVTGDKLTGAGCLGAAYWRRNMESPVLFNSSLRSLLRDYSDPLLFIEIGPHPALKGPMGHVVRELGRSDTHLSTLVRQQSCEPCLLDLAGRLYQQNVPLDYHQICPPGQLVTDLPQYCWQPDSSHWNEPRVAREWRFRQFPPHELLGVRVAETGNEPCWRNILAIENVPWLAGHEMEGQTVFPAGGFIAMIGEALRQLEGDRTYSLRHVTLASAAVMHLDHATEFITILSALDPDPTEKTTWYRFGVNSFDGTTWTRHCYGEARCGVNDSISMAVSESPPCFARKLNVDTWYEVLRRVGFGYSGMFQSLQDISAATTENRAAGVIPAEQGGITDTYALHPARIDQCSQISIVAAHRGIFRRYRQVCVPTFIEEVVISPTSNSLNITAEVRAVERGSYVADIVAHRAGQIFLSLKGLKVSALSKRDESTMDFPLIAHFEWRPHADFTELRDYLHCAKQCTEDWHLLEELVLACMIQTRNRAYRTDDSPEHLQKHLAWIKTQLEVYQTGLNRIVSQDLRLWELCGEGLQDRIEDIILQLNGSPYDAFSIAVHRMCQASAAMFAGAQDALQLLSEDNLLHSLYRLADAWDYDGLFQLIGHTNPRLKVLEVGAGTGTTMFKALKALRSSSGERLYSTYTYTDILPGYVTAAKERFTEYEGLEYVVLDLRQDPLQQGLEPGSYDLIIANNVVHATPSLQRSLKNVRMLLKQEGRLLLQELCPETNFISYVMGFLPEWWIGQEDDRLEQPYVSPERWSRELVEAGFQTPHASMLDNIPPYHLSACMIASVANARAEPHEVTLLCHDPMAPWAQRVLHSLQRRGIRVEPLGPGNLPLPDQDVISLIDLDDPVIHAMPEAKFRSTMSMLQTLKSNLIWVTRSAQVGCSDPRAAMTLGLARTARNELAVKLYTVEIDHSRPSQTTADCITKIFCWIATRNTSEAMSSDWEYAIVENEIVIPRMHWQTVAQSYEQYSSPDRSSIKHLAIESPGLLRTIKWVDGRDAQVEGCNVLVRTQAVGLNFRDVLIASGVLDESTTLLGLEGAGIVHAVGPDVRHVSVGDHVIYMGTGCFTTYMTLNESCCVQVTKSTSFEQAAALPCVYATSAMALIEKANLQRGQAVLIHSACGGVGLAAIQVARMIGAEIYCTVGAETKVEYLVRNCNIPRSHIFHSRSSSFVKDVMDATNGRGVDVVLNSLTGDLLHASWTCVAEFGVMVEIGIRDFRRKAKLAMELFEANRTFVGLELREITRVRPWIVTDILRRCVNWIEAGVITPDPISNIFPAANIHEAFRLMQSGSHIGKIVIQMPDDPGVLGTMTVNPSPIFQQERSYLLVGGLGGLGRAVASWMVEHGARNLVFLSRTALHAVESDTFVEDLESQGCRVQLVAGSVCELGDVKKCVAQATAPIAGVLNMSMVLRDVSLGKMTYSDWVTVVEPKVQGTWNLHNVLPSNLDFFILISSCSGLCGQWGQANYAAANTFLDAFVQYRYHQGLPASVIDLGVMGDVGFVARNQNVLRQFQDTGAFVLNEDMFMQAMALAVQRSHPVANKLPTQTYSNPSQIVLGLNTAVPASSPANRVAWKKDIRFGIYGNLDGGGETSTTASSKPNSLREFLASAATQPILLEEEAAVMKITEAIAVALADFLMRDQGSIVPTDSFSSLGIDSLVVMEIRNWVRQHLGVDRSVLTILRCPSLFKLAESIRDELLGRLSG</sequence>
<evidence type="ECO:0000313" key="13">
    <source>
        <dbReference type="Proteomes" id="UP000249789"/>
    </source>
</evidence>
<dbReference type="Gene3D" id="3.90.180.10">
    <property type="entry name" value="Medium-chain alcohol dehydrogenases, catalytic domain"/>
    <property type="match status" value="1"/>
</dbReference>
<dbReference type="InterPro" id="IPR020843">
    <property type="entry name" value="ER"/>
</dbReference>
<dbReference type="PROSITE" id="PS00606">
    <property type="entry name" value="KS3_1"/>
    <property type="match status" value="1"/>
</dbReference>
<keyword evidence="3" id="KW-0489">Methyltransferase</keyword>
<dbReference type="EMBL" id="KZ824623">
    <property type="protein sequence ID" value="RAK82226.1"/>
    <property type="molecule type" value="Genomic_DNA"/>
</dbReference>
<dbReference type="CDD" id="cd02440">
    <property type="entry name" value="AdoMet_MTases"/>
    <property type="match status" value="1"/>
</dbReference>
<evidence type="ECO:0000256" key="2">
    <source>
        <dbReference type="ARBA" id="ARBA00022553"/>
    </source>
</evidence>
<dbReference type="Gene3D" id="3.40.366.10">
    <property type="entry name" value="Malonyl-Coenzyme A Acyl Carrier Protein, domain 2"/>
    <property type="match status" value="1"/>
</dbReference>
<dbReference type="Pfam" id="PF02801">
    <property type="entry name" value="Ketoacyl-synt_C"/>
    <property type="match status" value="1"/>
</dbReference>
<keyword evidence="1" id="KW-0596">Phosphopantetheine</keyword>
<dbReference type="InterPro" id="IPR011032">
    <property type="entry name" value="GroES-like_sf"/>
</dbReference>
<dbReference type="OrthoDB" id="329835at2759"/>
<dbReference type="GO" id="GO:0032259">
    <property type="term" value="P:methylation"/>
    <property type="evidence" value="ECO:0007669"/>
    <property type="project" value="UniProtKB-KW"/>
</dbReference>
<dbReference type="Pfam" id="PF00550">
    <property type="entry name" value="PP-binding"/>
    <property type="match status" value="1"/>
</dbReference>
<dbReference type="SMART" id="SM00826">
    <property type="entry name" value="PKS_DH"/>
    <property type="match status" value="1"/>
</dbReference>
<dbReference type="RefSeq" id="XP_040806236.1">
    <property type="nucleotide sequence ID" value="XM_040949834.1"/>
</dbReference>
<dbReference type="GO" id="GO:0008168">
    <property type="term" value="F:methyltransferase activity"/>
    <property type="evidence" value="ECO:0007669"/>
    <property type="project" value="UniProtKB-KW"/>
</dbReference>
<dbReference type="InterPro" id="IPR009081">
    <property type="entry name" value="PP-bd_ACP"/>
</dbReference>
<dbReference type="InterPro" id="IPR016035">
    <property type="entry name" value="Acyl_Trfase/lysoPLipase"/>
</dbReference>
<dbReference type="Proteomes" id="UP000249789">
    <property type="component" value="Unassembled WGS sequence"/>
</dbReference>
<dbReference type="InterPro" id="IPR057326">
    <property type="entry name" value="KR_dom"/>
</dbReference>
<dbReference type="SUPFAM" id="SSF51735">
    <property type="entry name" value="NAD(P)-binding Rossmann-fold domains"/>
    <property type="match status" value="2"/>
</dbReference>
<dbReference type="SMART" id="SM00823">
    <property type="entry name" value="PKS_PP"/>
    <property type="match status" value="1"/>
</dbReference>
<evidence type="ECO:0000256" key="4">
    <source>
        <dbReference type="ARBA" id="ARBA00022679"/>
    </source>
</evidence>
<dbReference type="InterPro" id="IPR049900">
    <property type="entry name" value="PKS_mFAS_DH"/>
</dbReference>
<dbReference type="GO" id="GO:0006633">
    <property type="term" value="P:fatty acid biosynthetic process"/>
    <property type="evidence" value="ECO:0007669"/>
    <property type="project" value="InterPro"/>
</dbReference>
<dbReference type="InterPro" id="IPR049551">
    <property type="entry name" value="PKS_DH_C"/>
</dbReference>
<dbReference type="CDD" id="cd05195">
    <property type="entry name" value="enoyl_red"/>
    <property type="match status" value="1"/>
</dbReference>
<dbReference type="VEuPathDB" id="FungiDB:BO72DRAFT_524051"/>
<evidence type="ECO:0000259" key="10">
    <source>
        <dbReference type="PROSITE" id="PS52004"/>
    </source>
</evidence>
<dbReference type="GO" id="GO:0016491">
    <property type="term" value="F:oxidoreductase activity"/>
    <property type="evidence" value="ECO:0007669"/>
    <property type="project" value="InterPro"/>
</dbReference>
<dbReference type="Pfam" id="PF08242">
    <property type="entry name" value="Methyltransf_12"/>
    <property type="match status" value="1"/>
</dbReference>
<evidence type="ECO:0000256" key="3">
    <source>
        <dbReference type="ARBA" id="ARBA00022603"/>
    </source>
</evidence>
<dbReference type="InterPro" id="IPR050091">
    <property type="entry name" value="PKS_NRPS_Biosynth_Enz"/>
</dbReference>
<dbReference type="InterPro" id="IPR020806">
    <property type="entry name" value="PKS_PP-bd"/>
</dbReference>
<dbReference type="InterPro" id="IPR013968">
    <property type="entry name" value="PKS_KR"/>
</dbReference>
<dbReference type="SUPFAM" id="SSF50129">
    <property type="entry name" value="GroES-like"/>
    <property type="match status" value="1"/>
</dbReference>
<dbReference type="InterPro" id="IPR014030">
    <property type="entry name" value="Ketoacyl_synth_N"/>
</dbReference>
<gene>
    <name evidence="12" type="ORF">BO72DRAFT_524051</name>
</gene>
<dbReference type="SUPFAM" id="SSF53901">
    <property type="entry name" value="Thiolase-like"/>
    <property type="match status" value="1"/>
</dbReference>
<dbReference type="InterPro" id="IPR049552">
    <property type="entry name" value="PKS_DH_N"/>
</dbReference>
<dbReference type="InterPro" id="IPR036291">
    <property type="entry name" value="NAD(P)-bd_dom_sf"/>
</dbReference>
<dbReference type="InterPro" id="IPR016039">
    <property type="entry name" value="Thiolase-like"/>
</dbReference>
<organism evidence="12 13">
    <name type="scientific">Aspergillus fijiensis CBS 313.89</name>
    <dbReference type="NCBI Taxonomy" id="1448319"/>
    <lineage>
        <taxon>Eukaryota</taxon>
        <taxon>Fungi</taxon>
        <taxon>Dikarya</taxon>
        <taxon>Ascomycota</taxon>
        <taxon>Pezizomycotina</taxon>
        <taxon>Eurotiomycetes</taxon>
        <taxon>Eurotiomycetidae</taxon>
        <taxon>Eurotiales</taxon>
        <taxon>Aspergillaceae</taxon>
        <taxon>Aspergillus</taxon>
    </lineage>
</organism>
<dbReference type="SUPFAM" id="SSF53335">
    <property type="entry name" value="S-adenosyl-L-methionine-dependent methyltransferases"/>
    <property type="match status" value="1"/>
</dbReference>
<dbReference type="InterPro" id="IPR016036">
    <property type="entry name" value="Malonyl_transacylase_ACP-bd"/>
</dbReference>
<dbReference type="Gene3D" id="3.40.47.10">
    <property type="match status" value="1"/>
</dbReference>
<dbReference type="Gene3D" id="3.10.129.110">
    <property type="entry name" value="Polyketide synthase dehydratase"/>
    <property type="match status" value="1"/>
</dbReference>
<dbReference type="SMART" id="SM00827">
    <property type="entry name" value="PKS_AT"/>
    <property type="match status" value="1"/>
</dbReference>
<evidence type="ECO:0000313" key="12">
    <source>
        <dbReference type="EMBL" id="RAK82226.1"/>
    </source>
</evidence>
<reference evidence="12 13" key="1">
    <citation type="submission" date="2018-02" db="EMBL/GenBank/DDBJ databases">
        <title>The genomes of Aspergillus section Nigri reveals drivers in fungal speciation.</title>
        <authorList>
            <consortium name="DOE Joint Genome Institute"/>
            <person name="Vesth T.C."/>
            <person name="Nybo J."/>
            <person name="Theobald S."/>
            <person name="Brandl J."/>
            <person name="Frisvad J.C."/>
            <person name="Nielsen K.F."/>
            <person name="Lyhne E.K."/>
            <person name="Kogle M.E."/>
            <person name="Kuo A."/>
            <person name="Riley R."/>
            <person name="Clum A."/>
            <person name="Nolan M."/>
            <person name="Lipzen A."/>
            <person name="Salamov A."/>
            <person name="Henrissat B."/>
            <person name="Wiebenga A."/>
            <person name="De vries R.P."/>
            <person name="Grigoriev I.V."/>
            <person name="Mortensen U.H."/>
            <person name="Andersen M.R."/>
            <person name="Baker S.E."/>
        </authorList>
    </citation>
    <scope>NUCLEOTIDE SEQUENCE [LARGE SCALE GENOMIC DNA]</scope>
    <source>
        <strain evidence="12 13">CBS 313.89</strain>
    </source>
</reference>
<dbReference type="Gene3D" id="1.10.1200.10">
    <property type="entry name" value="ACP-like"/>
    <property type="match status" value="1"/>
</dbReference>
<dbReference type="PROSITE" id="PS00012">
    <property type="entry name" value="PHOSPHOPANTETHEINE"/>
    <property type="match status" value="1"/>
</dbReference>
<dbReference type="InterPro" id="IPR018201">
    <property type="entry name" value="Ketoacyl_synth_AS"/>
</dbReference>
<dbReference type="InterPro" id="IPR006162">
    <property type="entry name" value="Ppantetheine_attach_site"/>
</dbReference>
<evidence type="ECO:0000256" key="5">
    <source>
        <dbReference type="ARBA" id="ARBA00022857"/>
    </source>
</evidence>
<dbReference type="PROSITE" id="PS50075">
    <property type="entry name" value="CARRIER"/>
    <property type="match status" value="1"/>
</dbReference>
<keyword evidence="2" id="KW-0597">Phosphoprotein</keyword>
<dbReference type="Gene3D" id="3.40.50.150">
    <property type="entry name" value="Vaccinia Virus protein VP39"/>
    <property type="match status" value="1"/>
</dbReference>
<dbReference type="Pfam" id="PF13602">
    <property type="entry name" value="ADH_zinc_N_2"/>
    <property type="match status" value="1"/>
</dbReference>
<dbReference type="SUPFAM" id="SSF55048">
    <property type="entry name" value="Probable ACP-binding domain of malonyl-CoA ACP transacylase"/>
    <property type="match status" value="1"/>
</dbReference>
<dbReference type="InterPro" id="IPR020841">
    <property type="entry name" value="PKS_Beta-ketoAc_synthase_dom"/>
</dbReference>
<dbReference type="InterPro" id="IPR029063">
    <property type="entry name" value="SAM-dependent_MTases_sf"/>
</dbReference>
<feature type="active site" description="Proton acceptor; for dehydratase activity" evidence="8">
    <location>
        <position position="923"/>
    </location>
</feature>
<dbReference type="Pfam" id="PF00109">
    <property type="entry name" value="ketoacyl-synt"/>
    <property type="match status" value="1"/>
</dbReference>
<evidence type="ECO:0000256" key="7">
    <source>
        <dbReference type="ARBA" id="ARBA00023315"/>
    </source>
</evidence>
<dbReference type="InterPro" id="IPR001227">
    <property type="entry name" value="Ac_transferase_dom_sf"/>
</dbReference>
<dbReference type="Gene3D" id="3.40.50.720">
    <property type="entry name" value="NAD(P)-binding Rossmann-like Domain"/>
    <property type="match status" value="3"/>
</dbReference>
<protein>
    <submittedName>
        <fullName evidence="12">Putative polyketide synthase</fullName>
    </submittedName>
</protein>
<dbReference type="GO" id="GO:0044550">
    <property type="term" value="P:secondary metabolite biosynthetic process"/>
    <property type="evidence" value="ECO:0007669"/>
    <property type="project" value="TreeGrafter"/>
</dbReference>
<dbReference type="Pfam" id="PF21089">
    <property type="entry name" value="PKS_DH_N"/>
    <property type="match status" value="1"/>
</dbReference>
<feature type="active site" description="Proton donor; for dehydratase activity" evidence="8">
    <location>
        <position position="1093"/>
    </location>
</feature>
<dbReference type="GO" id="GO:0004312">
    <property type="term" value="F:fatty acid synthase activity"/>
    <property type="evidence" value="ECO:0007669"/>
    <property type="project" value="TreeGrafter"/>
</dbReference>
<dbReference type="SMART" id="SM00822">
    <property type="entry name" value="PKS_KR"/>
    <property type="match status" value="1"/>
</dbReference>
<feature type="domain" description="Ketosynthase family 3 (KS3)" evidence="10">
    <location>
        <begin position="17"/>
        <end position="436"/>
    </location>
</feature>
<dbReference type="PROSITE" id="PS52004">
    <property type="entry name" value="KS3_2"/>
    <property type="match status" value="1"/>
</dbReference>
<dbReference type="GO" id="GO:0004315">
    <property type="term" value="F:3-oxoacyl-[acyl-carrier-protein] synthase activity"/>
    <property type="evidence" value="ECO:0007669"/>
    <property type="project" value="InterPro"/>
</dbReference>
<dbReference type="InterPro" id="IPR036736">
    <property type="entry name" value="ACP-like_sf"/>
</dbReference>
<dbReference type="Gene3D" id="3.30.70.3290">
    <property type="match status" value="1"/>
</dbReference>
<dbReference type="SMART" id="SM00829">
    <property type="entry name" value="PKS_ER"/>
    <property type="match status" value="1"/>
</dbReference>